<gene>
    <name evidence="2" type="ORF">C7C56_014060</name>
</gene>
<evidence type="ECO:0000259" key="1">
    <source>
        <dbReference type="Pfam" id="PF05239"/>
    </source>
</evidence>
<protein>
    <submittedName>
        <fullName evidence="2">PRC-barrel domain containing protein</fullName>
    </submittedName>
</protein>
<proteinExistence type="predicted"/>
<dbReference type="PANTHER" id="PTHR36505">
    <property type="entry name" value="BLR1072 PROTEIN"/>
    <property type="match status" value="1"/>
</dbReference>
<dbReference type="Pfam" id="PF05239">
    <property type="entry name" value="PRC"/>
    <property type="match status" value="1"/>
</dbReference>
<dbReference type="EMBL" id="PXWF02000229">
    <property type="protein sequence ID" value="PWF47788.1"/>
    <property type="molecule type" value="Genomic_DNA"/>
</dbReference>
<evidence type="ECO:0000313" key="2">
    <source>
        <dbReference type="EMBL" id="PWF47788.1"/>
    </source>
</evidence>
<dbReference type="InterPro" id="IPR011033">
    <property type="entry name" value="PRC_barrel-like_sf"/>
</dbReference>
<name>A0A2U2HJS5_9BURK</name>
<feature type="domain" description="PRC-barrel" evidence="1">
    <location>
        <begin position="23"/>
        <end position="98"/>
    </location>
</feature>
<reference evidence="2 3" key="1">
    <citation type="submission" date="2018-04" db="EMBL/GenBank/DDBJ databases">
        <title>Massilia violaceinigra sp. nov., a novel purple-pigmented bacterium isolated from Tianshan glacier, Xinjiang, China.</title>
        <authorList>
            <person name="Wang H."/>
        </authorList>
    </citation>
    <scope>NUCLEOTIDE SEQUENCE [LARGE SCALE GENOMIC DNA]</scope>
    <source>
        <strain evidence="2 3">B448-2</strain>
    </source>
</reference>
<sequence length="133" mass="14857">MTYEERDAYGMYVNTGDKGPGPELMGANTLIGNHVHNLVDEHLGEIKEIMLDMRTGKIAYAVMSFGGVFTIGEKLFAVPWSALTLDTVNKRFTLNLEKEKIENAPGFDTSDWPDMANQQWASQIHGYYGTNAH</sequence>
<dbReference type="RefSeq" id="WP_106758008.1">
    <property type="nucleotide sequence ID" value="NZ_PXWF02000229.1"/>
</dbReference>
<dbReference type="Proteomes" id="UP000241421">
    <property type="component" value="Unassembled WGS sequence"/>
</dbReference>
<dbReference type="PANTHER" id="PTHR36505:SF1">
    <property type="entry name" value="BLR1072 PROTEIN"/>
    <property type="match status" value="1"/>
</dbReference>
<organism evidence="2 3">
    <name type="scientific">Massilia glaciei</name>
    <dbReference type="NCBI Taxonomy" id="1524097"/>
    <lineage>
        <taxon>Bacteria</taxon>
        <taxon>Pseudomonadati</taxon>
        <taxon>Pseudomonadota</taxon>
        <taxon>Betaproteobacteria</taxon>
        <taxon>Burkholderiales</taxon>
        <taxon>Oxalobacteraceae</taxon>
        <taxon>Telluria group</taxon>
        <taxon>Massilia</taxon>
    </lineage>
</organism>
<dbReference type="Gene3D" id="2.30.30.240">
    <property type="entry name" value="PRC-barrel domain"/>
    <property type="match status" value="1"/>
</dbReference>
<comment type="caution">
    <text evidence="2">The sequence shown here is derived from an EMBL/GenBank/DDBJ whole genome shotgun (WGS) entry which is preliminary data.</text>
</comment>
<dbReference type="InterPro" id="IPR027275">
    <property type="entry name" value="PRC-brl_dom"/>
</dbReference>
<dbReference type="AlphaFoldDB" id="A0A2U2HJS5"/>
<dbReference type="SUPFAM" id="SSF50346">
    <property type="entry name" value="PRC-barrel domain"/>
    <property type="match status" value="1"/>
</dbReference>
<dbReference type="OrthoDB" id="286778at2"/>
<accession>A0A2U2HJS5</accession>
<keyword evidence="3" id="KW-1185">Reference proteome</keyword>
<evidence type="ECO:0000313" key="3">
    <source>
        <dbReference type="Proteomes" id="UP000241421"/>
    </source>
</evidence>